<dbReference type="SUPFAM" id="SSF63570">
    <property type="entry name" value="PABC (PABP) domain"/>
    <property type="match status" value="1"/>
</dbReference>
<dbReference type="KEGG" id="ehx:EMIHUDRAFT_196201"/>
<sequence>MSRSLQQLGEALYQRISALAKQGELDLAGKVTGMMLDAFPEPELKSLLDDSSALRERVVAAVAMLPREYQDALLPDEAPSPGGPSPTSVMGRLDGFSKEGKLPEPAESDAAEPRAAAALEEGGAVGWASVEAAGGMADCRSFPPERQAAALLQIKTEGAAAKKEREAKRRSKAALSPPATPAAVAKGFDTLAVGDWPALGRRGV</sequence>
<dbReference type="Pfam" id="PF00658">
    <property type="entry name" value="MLLE"/>
    <property type="match status" value="1"/>
</dbReference>
<protein>
    <recommendedName>
        <fullName evidence="2">PABC domain-containing protein</fullName>
    </recommendedName>
</protein>
<dbReference type="PaxDb" id="2903-EOD18117"/>
<dbReference type="AlphaFoldDB" id="A0A0D3J3N2"/>
<dbReference type="InterPro" id="IPR002004">
    <property type="entry name" value="PABP_HYD_C"/>
</dbReference>
<feature type="compositionally biased region" description="Basic and acidic residues" evidence="1">
    <location>
        <begin position="95"/>
        <end position="104"/>
    </location>
</feature>
<reference evidence="4" key="1">
    <citation type="journal article" date="2013" name="Nature">
        <title>Pan genome of the phytoplankton Emiliania underpins its global distribution.</title>
        <authorList>
            <person name="Read B.A."/>
            <person name="Kegel J."/>
            <person name="Klute M.J."/>
            <person name="Kuo A."/>
            <person name="Lefebvre S.C."/>
            <person name="Maumus F."/>
            <person name="Mayer C."/>
            <person name="Miller J."/>
            <person name="Monier A."/>
            <person name="Salamov A."/>
            <person name="Young J."/>
            <person name="Aguilar M."/>
            <person name="Claverie J.M."/>
            <person name="Frickenhaus S."/>
            <person name="Gonzalez K."/>
            <person name="Herman E.K."/>
            <person name="Lin Y.C."/>
            <person name="Napier J."/>
            <person name="Ogata H."/>
            <person name="Sarno A.F."/>
            <person name="Shmutz J."/>
            <person name="Schroeder D."/>
            <person name="de Vargas C."/>
            <person name="Verret F."/>
            <person name="von Dassow P."/>
            <person name="Valentin K."/>
            <person name="Van de Peer Y."/>
            <person name="Wheeler G."/>
            <person name="Dacks J.B."/>
            <person name="Delwiche C.F."/>
            <person name="Dyhrman S.T."/>
            <person name="Glockner G."/>
            <person name="John U."/>
            <person name="Richards T."/>
            <person name="Worden A.Z."/>
            <person name="Zhang X."/>
            <person name="Grigoriev I.V."/>
            <person name="Allen A.E."/>
            <person name="Bidle K."/>
            <person name="Borodovsky M."/>
            <person name="Bowler C."/>
            <person name="Brownlee C."/>
            <person name="Cock J.M."/>
            <person name="Elias M."/>
            <person name="Gladyshev V.N."/>
            <person name="Groth M."/>
            <person name="Guda C."/>
            <person name="Hadaegh A."/>
            <person name="Iglesias-Rodriguez M.D."/>
            <person name="Jenkins J."/>
            <person name="Jones B.M."/>
            <person name="Lawson T."/>
            <person name="Leese F."/>
            <person name="Lindquist E."/>
            <person name="Lobanov A."/>
            <person name="Lomsadze A."/>
            <person name="Malik S.B."/>
            <person name="Marsh M.E."/>
            <person name="Mackinder L."/>
            <person name="Mock T."/>
            <person name="Mueller-Roeber B."/>
            <person name="Pagarete A."/>
            <person name="Parker M."/>
            <person name="Probert I."/>
            <person name="Quesneville H."/>
            <person name="Raines C."/>
            <person name="Rensing S.A."/>
            <person name="Riano-Pachon D.M."/>
            <person name="Richier S."/>
            <person name="Rokitta S."/>
            <person name="Shiraiwa Y."/>
            <person name="Soanes D.M."/>
            <person name="van der Giezen M."/>
            <person name="Wahlund T.M."/>
            <person name="Williams B."/>
            <person name="Wilson W."/>
            <person name="Wolfe G."/>
            <person name="Wurch L.L."/>
        </authorList>
    </citation>
    <scope>NUCLEOTIDE SEQUENCE</scope>
</reference>
<evidence type="ECO:0000313" key="4">
    <source>
        <dbReference type="Proteomes" id="UP000013827"/>
    </source>
</evidence>
<evidence type="ECO:0000259" key="2">
    <source>
        <dbReference type="PROSITE" id="PS51309"/>
    </source>
</evidence>
<name>A0A0D3J3N2_EMIH1</name>
<dbReference type="SMART" id="SM00517">
    <property type="entry name" value="PolyA"/>
    <property type="match status" value="1"/>
</dbReference>
<dbReference type="RefSeq" id="XP_005770546.1">
    <property type="nucleotide sequence ID" value="XM_005770489.1"/>
</dbReference>
<evidence type="ECO:0000313" key="3">
    <source>
        <dbReference type="EnsemblProtists" id="EOD18117"/>
    </source>
</evidence>
<dbReference type="HOGENOM" id="CLU_1345364_0_0_1"/>
<evidence type="ECO:0000256" key="1">
    <source>
        <dbReference type="SAM" id="MobiDB-lite"/>
    </source>
</evidence>
<dbReference type="GeneID" id="19046118"/>
<dbReference type="Proteomes" id="UP000013827">
    <property type="component" value="Unassembled WGS sequence"/>
</dbReference>
<keyword evidence="4" id="KW-1185">Reference proteome</keyword>
<dbReference type="PROSITE" id="PS51309">
    <property type="entry name" value="PABC"/>
    <property type="match status" value="1"/>
</dbReference>
<feature type="region of interest" description="Disordered" evidence="1">
    <location>
        <begin position="73"/>
        <end position="117"/>
    </location>
</feature>
<dbReference type="GO" id="GO:0003723">
    <property type="term" value="F:RNA binding"/>
    <property type="evidence" value="ECO:0007669"/>
    <property type="project" value="InterPro"/>
</dbReference>
<dbReference type="InterPro" id="IPR036053">
    <property type="entry name" value="PABP-dom"/>
</dbReference>
<reference evidence="3" key="2">
    <citation type="submission" date="2024-10" db="UniProtKB">
        <authorList>
            <consortium name="EnsemblProtists"/>
        </authorList>
    </citation>
    <scope>IDENTIFICATION</scope>
</reference>
<feature type="region of interest" description="Disordered" evidence="1">
    <location>
        <begin position="160"/>
        <end position="187"/>
    </location>
</feature>
<dbReference type="EnsemblProtists" id="EOD18117">
    <property type="protein sequence ID" value="EOD18117"/>
    <property type="gene ID" value="EMIHUDRAFT_196201"/>
</dbReference>
<dbReference type="Gene3D" id="1.10.1900.10">
    <property type="entry name" value="c-terminal domain of poly(a) binding protein"/>
    <property type="match status" value="1"/>
</dbReference>
<feature type="domain" description="PABC" evidence="2">
    <location>
        <begin position="1"/>
        <end position="70"/>
    </location>
</feature>
<organism evidence="3 4">
    <name type="scientific">Emiliania huxleyi (strain CCMP1516)</name>
    <dbReference type="NCBI Taxonomy" id="280463"/>
    <lineage>
        <taxon>Eukaryota</taxon>
        <taxon>Haptista</taxon>
        <taxon>Haptophyta</taxon>
        <taxon>Prymnesiophyceae</taxon>
        <taxon>Isochrysidales</taxon>
        <taxon>Noelaerhabdaceae</taxon>
        <taxon>Emiliania</taxon>
    </lineage>
</organism>
<proteinExistence type="predicted"/>
<accession>A0A0D3J3N2</accession>